<protein>
    <submittedName>
        <fullName evidence="3">Biotin/lipoyl-binding carrier protein</fullName>
    </submittedName>
</protein>
<evidence type="ECO:0000256" key="1">
    <source>
        <dbReference type="ARBA" id="ARBA00023267"/>
    </source>
</evidence>
<dbReference type="Pfam" id="PF00364">
    <property type="entry name" value="Biotin_lipoyl"/>
    <property type="match status" value="1"/>
</dbReference>
<keyword evidence="1" id="KW-0092">Biotin</keyword>
<dbReference type="EMBL" id="JBBKZV010000002">
    <property type="protein sequence ID" value="MEJ8821353.1"/>
    <property type="molecule type" value="Genomic_DNA"/>
</dbReference>
<dbReference type="InterPro" id="IPR000089">
    <property type="entry name" value="Biotin_lipoyl"/>
</dbReference>
<gene>
    <name evidence="3" type="ORF">WKW80_04785</name>
</gene>
<dbReference type="InterPro" id="IPR011053">
    <property type="entry name" value="Single_hybrid_motif"/>
</dbReference>
<dbReference type="PROSITE" id="PS50968">
    <property type="entry name" value="BIOTINYL_LIPOYL"/>
    <property type="match status" value="1"/>
</dbReference>
<dbReference type="PANTHER" id="PTHR45266:SF3">
    <property type="entry name" value="OXALOACETATE DECARBOXYLASE ALPHA CHAIN"/>
    <property type="match status" value="1"/>
</dbReference>
<feature type="domain" description="Lipoyl-binding" evidence="2">
    <location>
        <begin position="1"/>
        <end position="73"/>
    </location>
</feature>
<dbReference type="InterPro" id="IPR050709">
    <property type="entry name" value="Biotin_Carboxyl_Carrier/Decarb"/>
</dbReference>
<reference evidence="3 4" key="1">
    <citation type="submission" date="2024-03" db="EMBL/GenBank/DDBJ databases">
        <title>Novel species of the genus Variovorax.</title>
        <authorList>
            <person name="Liu Q."/>
            <person name="Xin Y.-H."/>
        </authorList>
    </citation>
    <scope>NUCLEOTIDE SEQUENCE [LARGE SCALE GENOMIC DNA]</scope>
    <source>
        <strain evidence="3 4">KACC 18501</strain>
    </source>
</reference>
<proteinExistence type="predicted"/>
<organism evidence="3 4">
    <name type="scientific">Variovorax humicola</name>
    <dbReference type="NCBI Taxonomy" id="1769758"/>
    <lineage>
        <taxon>Bacteria</taxon>
        <taxon>Pseudomonadati</taxon>
        <taxon>Pseudomonadota</taxon>
        <taxon>Betaproteobacteria</taxon>
        <taxon>Burkholderiales</taxon>
        <taxon>Comamonadaceae</taxon>
        <taxon>Variovorax</taxon>
    </lineage>
</organism>
<evidence type="ECO:0000313" key="4">
    <source>
        <dbReference type="Proteomes" id="UP001363010"/>
    </source>
</evidence>
<evidence type="ECO:0000313" key="3">
    <source>
        <dbReference type="EMBL" id="MEJ8821353.1"/>
    </source>
</evidence>
<comment type="caution">
    <text evidence="3">The sequence shown here is derived from an EMBL/GenBank/DDBJ whole genome shotgun (WGS) entry which is preliminary data.</text>
</comment>
<name>A0ABU8VUU7_9BURK</name>
<sequence length="75" mass="8285">MTTQTTIRSDITGTVWKIVVQEGDALQADDTIMVLESMKMEIPVLAPENGRLIKLLIAEGAPVREGQEIAIFEEE</sequence>
<dbReference type="SUPFAM" id="SSF51230">
    <property type="entry name" value="Single hybrid motif"/>
    <property type="match status" value="1"/>
</dbReference>
<evidence type="ECO:0000259" key="2">
    <source>
        <dbReference type="PROSITE" id="PS50968"/>
    </source>
</evidence>
<dbReference type="RefSeq" id="WP_340362404.1">
    <property type="nucleotide sequence ID" value="NZ_JBBKZV010000002.1"/>
</dbReference>
<accession>A0ABU8VUU7</accession>
<dbReference type="PANTHER" id="PTHR45266">
    <property type="entry name" value="OXALOACETATE DECARBOXYLASE ALPHA CHAIN"/>
    <property type="match status" value="1"/>
</dbReference>
<dbReference type="Proteomes" id="UP001363010">
    <property type="component" value="Unassembled WGS sequence"/>
</dbReference>
<dbReference type="Gene3D" id="2.40.50.100">
    <property type="match status" value="1"/>
</dbReference>
<dbReference type="CDD" id="cd06850">
    <property type="entry name" value="biotinyl_domain"/>
    <property type="match status" value="1"/>
</dbReference>
<dbReference type="NCBIfam" id="NF004547">
    <property type="entry name" value="PRK05889.1"/>
    <property type="match status" value="1"/>
</dbReference>
<keyword evidence="4" id="KW-1185">Reference proteome</keyword>